<proteinExistence type="predicted"/>
<name>W0EZH8_9BACT</name>
<dbReference type="EMBL" id="CP007035">
    <property type="protein sequence ID" value="AHF14511.1"/>
    <property type="molecule type" value="Genomic_DNA"/>
</dbReference>
<dbReference type="PROSITE" id="PS51257">
    <property type="entry name" value="PROKAR_LIPOPROTEIN"/>
    <property type="match status" value="1"/>
</dbReference>
<feature type="domain" description="DUF4959" evidence="1">
    <location>
        <begin position="18"/>
        <end position="120"/>
    </location>
</feature>
<dbReference type="Pfam" id="PF17166">
    <property type="entry name" value="DUF5126"/>
    <property type="match status" value="1"/>
</dbReference>
<evidence type="ECO:0008006" key="6">
    <source>
        <dbReference type="Google" id="ProtNLM"/>
    </source>
</evidence>
<dbReference type="KEGG" id="nso:NIASO_03505"/>
<accession>W0EZH8</accession>
<evidence type="ECO:0000313" key="4">
    <source>
        <dbReference type="EMBL" id="AHF14511.1"/>
    </source>
</evidence>
<gene>
    <name evidence="4" type="ORF">NIASO_03505</name>
</gene>
<keyword evidence="5" id="KW-1185">Reference proteome</keyword>
<organism evidence="4 5">
    <name type="scientific">Niabella soli DSM 19437</name>
    <dbReference type="NCBI Taxonomy" id="929713"/>
    <lineage>
        <taxon>Bacteria</taxon>
        <taxon>Pseudomonadati</taxon>
        <taxon>Bacteroidota</taxon>
        <taxon>Chitinophagia</taxon>
        <taxon>Chitinophagales</taxon>
        <taxon>Chitinophagaceae</taxon>
        <taxon>Niabella</taxon>
    </lineage>
</organism>
<evidence type="ECO:0000259" key="1">
    <source>
        <dbReference type="Pfam" id="PF16323"/>
    </source>
</evidence>
<dbReference type="InterPro" id="IPR032164">
    <property type="entry name" value="DUF5000"/>
</dbReference>
<feature type="domain" description="DUF5126" evidence="3">
    <location>
        <begin position="122"/>
        <end position="223"/>
    </location>
</feature>
<dbReference type="AlphaFoldDB" id="W0EZH8"/>
<evidence type="ECO:0000259" key="3">
    <source>
        <dbReference type="Pfam" id="PF17166"/>
    </source>
</evidence>
<dbReference type="OrthoDB" id="626236at2"/>
<reference evidence="4 5" key="1">
    <citation type="submission" date="2013-12" db="EMBL/GenBank/DDBJ databases">
        <authorList>
            <consortium name="DOE Joint Genome Institute"/>
            <person name="Eisen J."/>
            <person name="Huntemann M."/>
            <person name="Han J."/>
            <person name="Chen A."/>
            <person name="Kyrpides N."/>
            <person name="Mavromatis K."/>
            <person name="Markowitz V."/>
            <person name="Palaniappan K."/>
            <person name="Ivanova N."/>
            <person name="Schaumberg A."/>
            <person name="Pati A."/>
            <person name="Liolios K."/>
            <person name="Nordberg H.P."/>
            <person name="Cantor M.N."/>
            <person name="Hua S.X."/>
            <person name="Woyke T."/>
        </authorList>
    </citation>
    <scope>NUCLEOTIDE SEQUENCE [LARGE SCALE GENOMIC DNA]</scope>
    <source>
        <strain evidence="5">DSM 19437</strain>
    </source>
</reference>
<feature type="domain" description="DUF5000" evidence="2">
    <location>
        <begin position="248"/>
        <end position="426"/>
    </location>
</feature>
<dbReference type="InterPro" id="IPR033431">
    <property type="entry name" value="DUF5126"/>
</dbReference>
<dbReference type="HOGENOM" id="CLU_058000_0_0_10"/>
<dbReference type="Proteomes" id="UP000003586">
    <property type="component" value="Chromosome"/>
</dbReference>
<dbReference type="STRING" id="929713.NIASO_03505"/>
<evidence type="ECO:0000313" key="5">
    <source>
        <dbReference type="Proteomes" id="UP000003586"/>
    </source>
</evidence>
<evidence type="ECO:0000259" key="2">
    <source>
        <dbReference type="Pfam" id="PF16391"/>
    </source>
</evidence>
<dbReference type="InterPro" id="IPR032527">
    <property type="entry name" value="DUF4959"/>
</dbReference>
<dbReference type="RefSeq" id="WP_008583542.1">
    <property type="nucleotide sequence ID" value="NZ_CP007035.1"/>
</dbReference>
<dbReference type="Pfam" id="PF16391">
    <property type="entry name" value="DUF5000"/>
    <property type="match status" value="1"/>
</dbReference>
<protein>
    <recommendedName>
        <fullName evidence="6">DUF4959 domain-containing protein</fullName>
    </recommendedName>
</protein>
<sequence length="433" mass="48005">MNKYSLLAAIIITGFLFSCRKKDQEPSQGGVWNSGPVEVGTVTPINGGATIAYKVPDDNDLLYVMAEYKRNGKMFTDKSSVYNNSLTIEGFDTIGTVAARIYKVNKAGQRSAGADVTFTPLQSLVSIAQNSLKLEPGFGGVVASWNNPKSTPLGVRFMYLDSTNKLTTNQMYFTTVPQELHAFRGFAPNPTKFAVSFEDKWGNSSDTTYYNTTPFFETLVPKPYADYRANIPYDNTSNLSGRSMPALWDNIVNTSGSGWLTNPGAPGLSITIDLKQVVKLSRIIIWGYHINSPYGQANFTQFELWGVNKIDPALFANKPYWLDSMSVVNGALSPAPANINPTTVLPDVTFKNDWQYLGWYAITRYDKMVPVDQQAILNLSQNGMEYTMPLDAKPVRYLRLFVREITGTMPPPANNYFSCGEISVYGDNTVPQQ</sequence>
<dbReference type="Gene3D" id="2.60.120.260">
    <property type="entry name" value="Galactose-binding domain-like"/>
    <property type="match status" value="1"/>
</dbReference>
<dbReference type="Pfam" id="PF16323">
    <property type="entry name" value="DUF4959"/>
    <property type="match status" value="1"/>
</dbReference>